<evidence type="ECO:0000313" key="2">
    <source>
        <dbReference type="EMBL" id="CDY15745.1"/>
    </source>
</evidence>
<keyword evidence="3" id="KW-1185">Reference proteome</keyword>
<dbReference type="EMBL" id="LK032057">
    <property type="protein sequence ID" value="CDY15745.1"/>
    <property type="molecule type" value="Genomic_DNA"/>
</dbReference>
<evidence type="ECO:0000256" key="1">
    <source>
        <dbReference type="SAM" id="MobiDB-lite"/>
    </source>
</evidence>
<organism evidence="2 3">
    <name type="scientific">Brassica napus</name>
    <name type="common">Rape</name>
    <dbReference type="NCBI Taxonomy" id="3708"/>
    <lineage>
        <taxon>Eukaryota</taxon>
        <taxon>Viridiplantae</taxon>
        <taxon>Streptophyta</taxon>
        <taxon>Embryophyta</taxon>
        <taxon>Tracheophyta</taxon>
        <taxon>Spermatophyta</taxon>
        <taxon>Magnoliopsida</taxon>
        <taxon>eudicotyledons</taxon>
        <taxon>Gunneridae</taxon>
        <taxon>Pentapetalae</taxon>
        <taxon>rosids</taxon>
        <taxon>malvids</taxon>
        <taxon>Brassicales</taxon>
        <taxon>Brassicaceae</taxon>
        <taxon>Brassiceae</taxon>
        <taxon>Brassica</taxon>
    </lineage>
</organism>
<gene>
    <name evidence="2" type="primary">BnaC04g15790D</name>
    <name evidence="2" type="ORF">GSBRNA2T00089983001</name>
</gene>
<feature type="region of interest" description="Disordered" evidence="1">
    <location>
        <begin position="1"/>
        <end position="34"/>
    </location>
</feature>
<sequence length="34" mass="3864">MEKKKNKSDESKPPLMALNHSDHADDTRLPQTNS</sequence>
<evidence type="ECO:0000313" key="3">
    <source>
        <dbReference type="Proteomes" id="UP000028999"/>
    </source>
</evidence>
<reference evidence="2 3" key="1">
    <citation type="journal article" date="2014" name="Science">
        <title>Plant genetics. Early allopolyploid evolution in the post-Neolithic Brassica napus oilseed genome.</title>
        <authorList>
            <person name="Chalhoub B."/>
            <person name="Denoeud F."/>
            <person name="Liu S."/>
            <person name="Parkin I.A."/>
            <person name="Tang H."/>
            <person name="Wang X."/>
            <person name="Chiquet J."/>
            <person name="Belcram H."/>
            <person name="Tong C."/>
            <person name="Samans B."/>
            <person name="Correa M."/>
            <person name="Da Silva C."/>
            <person name="Just J."/>
            <person name="Falentin C."/>
            <person name="Koh C.S."/>
            <person name="Le Clainche I."/>
            <person name="Bernard M."/>
            <person name="Bento P."/>
            <person name="Noel B."/>
            <person name="Labadie K."/>
            <person name="Alberti A."/>
            <person name="Charles M."/>
            <person name="Arnaud D."/>
            <person name="Guo H."/>
            <person name="Daviaud C."/>
            <person name="Alamery S."/>
            <person name="Jabbari K."/>
            <person name="Zhao M."/>
            <person name="Edger P.P."/>
            <person name="Chelaifa H."/>
            <person name="Tack D."/>
            <person name="Lassalle G."/>
            <person name="Mestiri I."/>
            <person name="Schnel N."/>
            <person name="Le Paslier M.C."/>
            <person name="Fan G."/>
            <person name="Renault V."/>
            <person name="Bayer P.E."/>
            <person name="Golicz A.A."/>
            <person name="Manoli S."/>
            <person name="Lee T.H."/>
            <person name="Thi V.H."/>
            <person name="Chalabi S."/>
            <person name="Hu Q."/>
            <person name="Fan C."/>
            <person name="Tollenaere R."/>
            <person name="Lu Y."/>
            <person name="Battail C."/>
            <person name="Shen J."/>
            <person name="Sidebottom C.H."/>
            <person name="Wang X."/>
            <person name="Canaguier A."/>
            <person name="Chauveau A."/>
            <person name="Berard A."/>
            <person name="Deniot G."/>
            <person name="Guan M."/>
            <person name="Liu Z."/>
            <person name="Sun F."/>
            <person name="Lim Y.P."/>
            <person name="Lyons E."/>
            <person name="Town C.D."/>
            <person name="Bancroft I."/>
            <person name="Wang X."/>
            <person name="Meng J."/>
            <person name="Ma J."/>
            <person name="Pires J.C."/>
            <person name="King G.J."/>
            <person name="Brunel D."/>
            <person name="Delourme R."/>
            <person name="Renard M."/>
            <person name="Aury J.M."/>
            <person name="Adams K.L."/>
            <person name="Batley J."/>
            <person name="Snowdon R.J."/>
            <person name="Tost J."/>
            <person name="Edwards D."/>
            <person name="Zhou Y."/>
            <person name="Hua W."/>
            <person name="Sharpe A.G."/>
            <person name="Paterson A.H."/>
            <person name="Guan C."/>
            <person name="Wincker P."/>
        </authorList>
    </citation>
    <scope>NUCLEOTIDE SEQUENCE [LARGE SCALE GENOMIC DNA]</scope>
    <source>
        <strain evidence="3">cv. Darmor-bzh</strain>
    </source>
</reference>
<proteinExistence type="predicted"/>
<dbReference type="AlphaFoldDB" id="A0A078FMR9"/>
<dbReference type="PaxDb" id="3708-A0A078FMR9"/>
<protein>
    <submittedName>
        <fullName evidence="2">BnaC04g15790D protein</fullName>
    </submittedName>
</protein>
<dbReference type="Proteomes" id="UP000028999">
    <property type="component" value="Unassembled WGS sequence"/>
</dbReference>
<dbReference type="Gramene" id="CDY15745">
    <property type="protein sequence ID" value="CDY15745"/>
    <property type="gene ID" value="GSBRNA2T00089983001"/>
</dbReference>
<name>A0A078FMR9_BRANA</name>
<accession>A0A078FMR9</accession>
<feature type="compositionally biased region" description="Basic and acidic residues" evidence="1">
    <location>
        <begin position="1"/>
        <end position="12"/>
    </location>
</feature>